<comment type="subcellular location">
    <subcellularLocation>
        <location evidence="2">Cytoplasm</location>
    </subcellularLocation>
    <subcellularLocation>
        <location evidence="1">Peroxisome</location>
    </subcellularLocation>
</comment>
<keyword evidence="6 8" id="KW-0802">TPR repeat</keyword>
<comment type="caution">
    <text evidence="10">The sequence shown here is derived from an EMBL/GenBank/DDBJ whole genome shotgun (WGS) entry which is preliminary data.</text>
</comment>
<gene>
    <name evidence="10" type="primary">PEX5_1</name>
    <name evidence="10" type="ORF">HK103_003677</name>
</gene>
<dbReference type="GO" id="GO:0005778">
    <property type="term" value="C:peroxisomal membrane"/>
    <property type="evidence" value="ECO:0007669"/>
    <property type="project" value="TreeGrafter"/>
</dbReference>
<evidence type="ECO:0000256" key="3">
    <source>
        <dbReference type="ARBA" id="ARBA00005348"/>
    </source>
</evidence>
<evidence type="ECO:0000313" key="11">
    <source>
        <dbReference type="Proteomes" id="UP001210925"/>
    </source>
</evidence>
<feature type="repeat" description="TPR" evidence="8">
    <location>
        <begin position="271"/>
        <end position="304"/>
    </location>
</feature>
<reference evidence="10" key="1">
    <citation type="submission" date="2020-05" db="EMBL/GenBank/DDBJ databases">
        <title>Phylogenomic resolution of chytrid fungi.</title>
        <authorList>
            <person name="Stajich J.E."/>
            <person name="Amses K."/>
            <person name="Simmons R."/>
            <person name="Seto K."/>
            <person name="Myers J."/>
            <person name="Bonds A."/>
            <person name="Quandt C.A."/>
            <person name="Barry K."/>
            <person name="Liu P."/>
            <person name="Grigoriev I."/>
            <person name="Longcore J.E."/>
            <person name="James T.Y."/>
        </authorList>
    </citation>
    <scope>NUCLEOTIDE SEQUENCE</scope>
    <source>
        <strain evidence="10">PLAUS21</strain>
    </source>
</reference>
<feature type="repeat" description="TPR" evidence="8">
    <location>
        <begin position="405"/>
        <end position="438"/>
    </location>
</feature>
<feature type="region of interest" description="Disordered" evidence="9">
    <location>
        <begin position="1"/>
        <end position="33"/>
    </location>
</feature>
<dbReference type="PANTHER" id="PTHR10130:SF0">
    <property type="entry name" value="GH08708P"/>
    <property type="match status" value="1"/>
</dbReference>
<keyword evidence="4" id="KW-0963">Cytoplasm</keyword>
<keyword evidence="7" id="KW-0576">Peroxisome</keyword>
<dbReference type="GO" id="GO:0016560">
    <property type="term" value="P:protein import into peroxisome matrix, docking"/>
    <property type="evidence" value="ECO:0007669"/>
    <property type="project" value="TreeGrafter"/>
</dbReference>
<evidence type="ECO:0000256" key="4">
    <source>
        <dbReference type="ARBA" id="ARBA00022490"/>
    </source>
</evidence>
<dbReference type="Gene3D" id="1.25.40.10">
    <property type="entry name" value="Tetratricopeptide repeat domain"/>
    <property type="match status" value="1"/>
</dbReference>
<dbReference type="Pfam" id="PF00515">
    <property type="entry name" value="TPR_1"/>
    <property type="match status" value="1"/>
</dbReference>
<sequence length="516" mass="60299">MTEKGSSIQKLTNQVLNPNIPQSSFQQQRSEISQRDHQEFLQQNGIQYEMDMKMNMTNPNLINGPMMPRQEWADEFKQMPIQERPGERPMEWAAEFQKEDWSQQFQRQEQDFETIFTQSQQKERQWMQEFQNLKINQDWNQEFEKIKNTPEWKAEFEKMMDPENTDWEAQFEALKGEKPQQQWLQEFENIWSTMREAQNQDWQTQFDDIFQPEVEEASISEHLEYTFEKENPYLTHPDPFKVGLDILNAHGNLAEAALAFEAAVQQNTGNDEAWRYLGIVQQENEKEIPAIAALQKAIEVNPKNLEALMNLSVSYINEGHELQAYDVLERWLINSYPDVNIPPKVPGKEHERLTLWFLDVIKQTAKSKFDANLQIGLGLLFYGVQEFDKTVDCFSSALSIRPDDYILWNRLGATLSNSGQSEAAIDAYYKALQLNPGFVRARYNLGVACLNIGCYKEGTEHFLGALAIQGKGGINQSATIWDTLRRSLRLMDRHDLAEKVDERDLSVFRKEFEFDY</sequence>
<dbReference type="GO" id="GO:0005052">
    <property type="term" value="F:peroxisome matrix targeting signal-1 binding"/>
    <property type="evidence" value="ECO:0007669"/>
    <property type="project" value="TreeGrafter"/>
</dbReference>
<comment type="similarity">
    <text evidence="3">Belongs to the peroxisomal targeting signal receptor family.</text>
</comment>
<feature type="repeat" description="TPR" evidence="8">
    <location>
        <begin position="371"/>
        <end position="404"/>
    </location>
</feature>
<keyword evidence="5" id="KW-0677">Repeat</keyword>
<proteinExistence type="inferred from homology"/>
<dbReference type="PROSITE" id="PS50005">
    <property type="entry name" value="TPR"/>
    <property type="match status" value="3"/>
</dbReference>
<evidence type="ECO:0000256" key="2">
    <source>
        <dbReference type="ARBA" id="ARBA00004496"/>
    </source>
</evidence>
<name>A0AAD5Y8Y4_9FUNG</name>
<dbReference type="PANTHER" id="PTHR10130">
    <property type="entry name" value="PEROXISOMAL TARGETING SIGNAL 1 RECEPTOR PEX5"/>
    <property type="match status" value="1"/>
</dbReference>
<evidence type="ECO:0000256" key="1">
    <source>
        <dbReference type="ARBA" id="ARBA00004275"/>
    </source>
</evidence>
<evidence type="ECO:0000256" key="7">
    <source>
        <dbReference type="ARBA" id="ARBA00023140"/>
    </source>
</evidence>
<dbReference type="GO" id="GO:0005829">
    <property type="term" value="C:cytosol"/>
    <property type="evidence" value="ECO:0007669"/>
    <property type="project" value="TreeGrafter"/>
</dbReference>
<keyword evidence="10" id="KW-0675">Receptor</keyword>
<dbReference type="InterPro" id="IPR019734">
    <property type="entry name" value="TPR_rpt"/>
</dbReference>
<keyword evidence="11" id="KW-1185">Reference proteome</keyword>
<protein>
    <submittedName>
        <fullName evidence="10">Peroxisomal membrane signal receptor PTS1</fullName>
    </submittedName>
</protein>
<evidence type="ECO:0000256" key="6">
    <source>
        <dbReference type="ARBA" id="ARBA00022803"/>
    </source>
</evidence>
<evidence type="ECO:0000313" key="10">
    <source>
        <dbReference type="EMBL" id="KAJ3258389.1"/>
    </source>
</evidence>
<dbReference type="SUPFAM" id="SSF48452">
    <property type="entry name" value="TPR-like"/>
    <property type="match status" value="1"/>
</dbReference>
<dbReference type="EMBL" id="JADGKB010000028">
    <property type="protein sequence ID" value="KAJ3258389.1"/>
    <property type="molecule type" value="Genomic_DNA"/>
</dbReference>
<dbReference type="InterPro" id="IPR011990">
    <property type="entry name" value="TPR-like_helical_dom_sf"/>
</dbReference>
<dbReference type="InterPro" id="IPR024111">
    <property type="entry name" value="PEX5/PEX5L"/>
</dbReference>
<organism evidence="10 11">
    <name type="scientific">Boothiomyces macroporosus</name>
    <dbReference type="NCBI Taxonomy" id="261099"/>
    <lineage>
        <taxon>Eukaryota</taxon>
        <taxon>Fungi</taxon>
        <taxon>Fungi incertae sedis</taxon>
        <taxon>Chytridiomycota</taxon>
        <taxon>Chytridiomycota incertae sedis</taxon>
        <taxon>Chytridiomycetes</taxon>
        <taxon>Rhizophydiales</taxon>
        <taxon>Terramycetaceae</taxon>
        <taxon>Boothiomyces</taxon>
    </lineage>
</organism>
<dbReference type="SMART" id="SM00028">
    <property type="entry name" value="TPR"/>
    <property type="match status" value="4"/>
</dbReference>
<evidence type="ECO:0000256" key="9">
    <source>
        <dbReference type="SAM" id="MobiDB-lite"/>
    </source>
</evidence>
<dbReference type="Proteomes" id="UP001210925">
    <property type="component" value="Unassembled WGS sequence"/>
</dbReference>
<feature type="compositionally biased region" description="Polar residues" evidence="9">
    <location>
        <begin position="1"/>
        <end position="31"/>
    </location>
</feature>
<evidence type="ECO:0000256" key="5">
    <source>
        <dbReference type="ARBA" id="ARBA00022737"/>
    </source>
</evidence>
<dbReference type="AlphaFoldDB" id="A0AAD5Y8Y4"/>
<accession>A0AAD5Y8Y4</accession>
<evidence type="ECO:0000256" key="8">
    <source>
        <dbReference type="PROSITE-ProRule" id="PRU00339"/>
    </source>
</evidence>